<protein>
    <submittedName>
        <fullName evidence="1">Uncharacterized protein</fullName>
    </submittedName>
</protein>
<gene>
    <name evidence="1" type="primary">Acey_s0382.g364</name>
    <name evidence="1" type="ORF">Y032_0382g364</name>
</gene>
<sequence>MSLCGEYRLLDMGDGDGQLEDVEGDDGWQELETNGGWTMWKAAWQEVRDGAGFGWLETAGVLAIAAFSWLQSGVLRHLSQLLLTELRKL</sequence>
<organism evidence="1 2">
    <name type="scientific">Ancylostoma ceylanicum</name>
    <dbReference type="NCBI Taxonomy" id="53326"/>
    <lineage>
        <taxon>Eukaryota</taxon>
        <taxon>Metazoa</taxon>
        <taxon>Ecdysozoa</taxon>
        <taxon>Nematoda</taxon>
        <taxon>Chromadorea</taxon>
        <taxon>Rhabditida</taxon>
        <taxon>Rhabditina</taxon>
        <taxon>Rhabditomorpha</taxon>
        <taxon>Strongyloidea</taxon>
        <taxon>Ancylostomatidae</taxon>
        <taxon>Ancylostomatinae</taxon>
        <taxon>Ancylostoma</taxon>
    </lineage>
</organism>
<accession>A0A016RT27</accession>
<keyword evidence="2" id="KW-1185">Reference proteome</keyword>
<comment type="caution">
    <text evidence="1">The sequence shown here is derived from an EMBL/GenBank/DDBJ whole genome shotgun (WGS) entry which is preliminary data.</text>
</comment>
<evidence type="ECO:0000313" key="2">
    <source>
        <dbReference type="Proteomes" id="UP000024635"/>
    </source>
</evidence>
<evidence type="ECO:0000313" key="1">
    <source>
        <dbReference type="EMBL" id="EYB81473.1"/>
    </source>
</evidence>
<dbReference type="EMBL" id="JARK01001718">
    <property type="protein sequence ID" value="EYB81473.1"/>
    <property type="molecule type" value="Genomic_DNA"/>
</dbReference>
<dbReference type="AlphaFoldDB" id="A0A016RT27"/>
<name>A0A016RT27_9BILA</name>
<proteinExistence type="predicted"/>
<dbReference type="Proteomes" id="UP000024635">
    <property type="component" value="Unassembled WGS sequence"/>
</dbReference>
<reference evidence="2" key="1">
    <citation type="journal article" date="2015" name="Nat. Genet.">
        <title>The genome and transcriptome of the zoonotic hookworm Ancylostoma ceylanicum identify infection-specific gene families.</title>
        <authorList>
            <person name="Schwarz E.M."/>
            <person name="Hu Y."/>
            <person name="Antoshechkin I."/>
            <person name="Miller M.M."/>
            <person name="Sternberg P.W."/>
            <person name="Aroian R.V."/>
        </authorList>
    </citation>
    <scope>NUCLEOTIDE SEQUENCE</scope>
    <source>
        <strain evidence="2">HY135</strain>
    </source>
</reference>